<reference evidence="15" key="3">
    <citation type="submission" date="2015-06" db="UniProtKB">
        <authorList>
            <consortium name="EnsemblMetazoa"/>
        </authorList>
    </citation>
    <scope>IDENTIFICATION</scope>
</reference>
<dbReference type="STRING" id="6412.T1F088"/>
<feature type="compositionally biased region" description="Polar residues" evidence="10">
    <location>
        <begin position="806"/>
        <end position="819"/>
    </location>
</feature>
<dbReference type="InterPro" id="IPR007759">
    <property type="entry name" value="Asxl_HARE-HTH"/>
</dbReference>
<evidence type="ECO:0000313" key="14">
    <source>
        <dbReference type="EMBL" id="ESO09200.1"/>
    </source>
</evidence>
<evidence type="ECO:0000256" key="7">
    <source>
        <dbReference type="ARBA" id="ARBA00023015"/>
    </source>
</evidence>
<dbReference type="EMBL" id="KB095959">
    <property type="protein sequence ID" value="ESO09200.1"/>
    <property type="molecule type" value="Genomic_DNA"/>
</dbReference>
<keyword evidence="7" id="KW-0805">Transcription regulation</keyword>
<dbReference type="EnsemblMetazoa" id="HelroT168159">
    <property type="protein sequence ID" value="HelroP168159"/>
    <property type="gene ID" value="HelroG168159"/>
</dbReference>
<dbReference type="InterPro" id="IPR024811">
    <property type="entry name" value="ASX/ASX-like"/>
</dbReference>
<dbReference type="RefSeq" id="XP_009012293.1">
    <property type="nucleotide sequence ID" value="XM_009014045.1"/>
</dbReference>
<feature type="signal peptide" evidence="11">
    <location>
        <begin position="1"/>
        <end position="17"/>
    </location>
</feature>
<keyword evidence="4" id="KW-0479">Metal-binding</keyword>
<feature type="compositionally biased region" description="Low complexity" evidence="10">
    <location>
        <begin position="186"/>
        <end position="201"/>
    </location>
</feature>
<evidence type="ECO:0000256" key="5">
    <source>
        <dbReference type="ARBA" id="ARBA00022771"/>
    </source>
</evidence>
<dbReference type="GO" id="GO:0003677">
    <property type="term" value="F:DNA binding"/>
    <property type="evidence" value="ECO:0007669"/>
    <property type="project" value="InterPro"/>
</dbReference>
<dbReference type="KEGG" id="hro:HELRODRAFT_168159"/>
<accession>T1F088</accession>
<evidence type="ECO:0000256" key="2">
    <source>
        <dbReference type="ARBA" id="ARBA00006391"/>
    </source>
</evidence>
<dbReference type="Pfam" id="PF13919">
    <property type="entry name" value="ASXH"/>
    <property type="match status" value="1"/>
</dbReference>
<dbReference type="InterPro" id="IPR044867">
    <property type="entry name" value="DEUBAD_dom"/>
</dbReference>
<dbReference type="Pfam" id="PF13922">
    <property type="entry name" value="PHD_3"/>
    <property type="match status" value="1"/>
</dbReference>
<feature type="compositionally biased region" description="Low complexity" evidence="10">
    <location>
        <begin position="820"/>
        <end position="843"/>
    </location>
</feature>
<feature type="compositionally biased region" description="Low complexity" evidence="10">
    <location>
        <begin position="376"/>
        <end position="386"/>
    </location>
</feature>
<evidence type="ECO:0000313" key="16">
    <source>
        <dbReference type="Proteomes" id="UP000015101"/>
    </source>
</evidence>
<dbReference type="PANTHER" id="PTHR13578">
    <property type="entry name" value="ADDITIONAL SEX COMBS LIKE PROTEIN ASXL"/>
    <property type="match status" value="1"/>
</dbReference>
<feature type="region of interest" description="Disordered" evidence="10">
    <location>
        <begin position="773"/>
        <end position="847"/>
    </location>
</feature>
<feature type="region of interest" description="Disordered" evidence="10">
    <location>
        <begin position="563"/>
        <end position="582"/>
    </location>
</feature>
<keyword evidence="8" id="KW-0804">Transcription</keyword>
<dbReference type="PANTHER" id="PTHR13578:SF20">
    <property type="entry name" value="POLYCOMB PROTEIN ASX"/>
    <property type="match status" value="1"/>
</dbReference>
<dbReference type="InterPro" id="IPR028020">
    <property type="entry name" value="ASX_DEUBAD_dom"/>
</dbReference>
<feature type="chain" id="PRO_5010980144" description="Polycomb group protein ASXL3" evidence="11">
    <location>
        <begin position="18"/>
        <end position="1398"/>
    </location>
</feature>
<keyword evidence="11" id="KW-0732">Signal</keyword>
<feature type="compositionally biased region" description="Basic and acidic residues" evidence="10">
    <location>
        <begin position="527"/>
        <end position="541"/>
    </location>
</feature>
<evidence type="ECO:0000256" key="1">
    <source>
        <dbReference type="ARBA" id="ARBA00004123"/>
    </source>
</evidence>
<feature type="compositionally biased region" description="Low complexity" evidence="10">
    <location>
        <begin position="568"/>
        <end position="582"/>
    </location>
</feature>
<evidence type="ECO:0008006" key="17">
    <source>
        <dbReference type="Google" id="ProtNLM"/>
    </source>
</evidence>
<comment type="subcellular location">
    <subcellularLocation>
        <location evidence="1">Nucleus</location>
    </subcellularLocation>
</comment>
<evidence type="ECO:0000313" key="15">
    <source>
        <dbReference type="EnsemblMetazoa" id="HelroP168159"/>
    </source>
</evidence>
<dbReference type="GeneID" id="20202238"/>
<evidence type="ECO:0000256" key="4">
    <source>
        <dbReference type="ARBA" id="ARBA00022723"/>
    </source>
</evidence>
<feature type="region of interest" description="Disordered" evidence="10">
    <location>
        <begin position="179"/>
        <end position="201"/>
    </location>
</feature>
<dbReference type="GO" id="GO:0045944">
    <property type="term" value="P:positive regulation of transcription by RNA polymerase II"/>
    <property type="evidence" value="ECO:0000318"/>
    <property type="project" value="GO_Central"/>
</dbReference>
<feature type="domain" description="HTH HARE-type" evidence="12">
    <location>
        <begin position="25"/>
        <end position="99"/>
    </location>
</feature>
<feature type="region of interest" description="Disordered" evidence="10">
    <location>
        <begin position="376"/>
        <end position="402"/>
    </location>
</feature>
<sequence>MQAPLSFLIRIFSLSFSINTGIQHSAFVEWTKVMEKFPGVPLTSKEIWYYIEKENLKDLSCSSTPQASLNSMLHANSKGTDALFYKVIGRSGLYGLANDIPEGATIVEMEDEVEDSCDDPKTSATPLTTSADDCNNDYANFLLNNNNAPEKKKEKITLVQLPSNFVFPVILMEPPTAENSLDITDSETSNNSSNTKSSPTLDDAVAGSTIIVVVTSSASDCNTLASTVTTAATITSDIFSTASVPSSSTLTSNKLNVKDYIIISNCSRSTNNDDSIFDNKNNKKSRKSSSVCIQSLNHYKKRKRKRSMMNNNSLNEQNINQHLKKDAQEVLYNGDSQGTTDSQESTASIIKTTSTTATITTTTNATTAVPSTVANNSATTATSTSNEILTNDKNKPQDISHQSDISTIKSYISNSVLSSSKMRKRSQKLSMAAQIQKSRLGCVDLRTPNSFLVNINLKSLLNKHTFSMLPGHYQEELSKLLPSCDQTVIDGAYRLANNTALSNEFFTKACMEWRERLQDGEFTTENQSKRKHDDKDSNKLDPWKEKHFEASWGEKLSDVLDPSSLNVPPSKRSPSITSSSFPSSFSMILSTTNECTNNVSSATSGVSASRHTDRPISLNLRSSTREISQHDISEACIIYDATHYVKQFLFNIILVISTINCNCIVHSSDTYPNCKYANNYVFLYGGIEFFQVAVFSSLAVVTQSVTSSSTNLLSLYSCPVCSSLIPTSSASLTTTAATLSPIMSVNDQFSCSIKKESQNAEEMYQNNKRAFSELQHSDASQDAKRLKSFSSPTRMELLQPAKTLESKYNATSPTPANDLSKNLNSSFSSSSASSLSSPQSKSPPYMLTATSATSPLQLARKLFGSQNKQISAPYMSPKPQNQTRTLAQIKAQNQAKRSAKNLMHHFKDSSFLNNNNSINNLSNSDSMATLDGSPTQVAQLKTEYISSSETVELAVKSVNNDGESLLKTKMASTDNTSITSFASEEKIQSSFRLNDESKSNSECKSSSLMFSSYDMQSNEQRITNSSSIPSQAGSISAVIKTERIVQPSSTADESFLTSSLLKESYHDFRSLSACTPTTVTSSCEMSKLLVPSKLSLTNSSTELNKQIFDAKNETILQSQFHIPSTASSATKSQASLLAAPLTSKSPNSLQLAESLTQNSTSSFASSSSFIAYESTPATPSAGSLTSQPPVLPKHKLKIVRVASSGGQITYKVENCIVPVSLPETSTSNKDSKNITSSDSLLSSSNPTKSDSGSVDQGLVFVSSSFPYSQPFSSQSSKKSPLASTFPTKSSVFVSSSKYQFKNSHPKAATPLSYFQNQPIFNEAKLMNNTKYQRNASNNQSKITWKSTYGELLLRNNLENSVDCTCNLKAFVICSKCGAFCHNECIGPSKMCITCLITT</sequence>
<dbReference type="PROSITE" id="PS51916">
    <property type="entry name" value="DEUBAD"/>
    <property type="match status" value="1"/>
</dbReference>
<reference evidence="16" key="1">
    <citation type="submission" date="2012-12" db="EMBL/GenBank/DDBJ databases">
        <authorList>
            <person name="Hellsten U."/>
            <person name="Grimwood J."/>
            <person name="Chapman J.A."/>
            <person name="Shapiro H."/>
            <person name="Aerts A."/>
            <person name="Otillar R.P."/>
            <person name="Terry A.Y."/>
            <person name="Boore J.L."/>
            <person name="Simakov O."/>
            <person name="Marletaz F."/>
            <person name="Cho S.-J."/>
            <person name="Edsinger-Gonzales E."/>
            <person name="Havlak P."/>
            <person name="Kuo D.-H."/>
            <person name="Larsson T."/>
            <person name="Lv J."/>
            <person name="Arendt D."/>
            <person name="Savage R."/>
            <person name="Osoegawa K."/>
            <person name="de Jong P."/>
            <person name="Lindberg D.R."/>
            <person name="Seaver E.C."/>
            <person name="Weisblat D.A."/>
            <person name="Putnam N.H."/>
            <person name="Grigoriev I.V."/>
            <person name="Rokhsar D.S."/>
        </authorList>
    </citation>
    <scope>NUCLEOTIDE SEQUENCE</scope>
</reference>
<proteinExistence type="inferred from homology"/>
<gene>
    <name evidence="15" type="primary">20202238</name>
    <name evidence="14" type="ORF">HELRODRAFT_168159</name>
</gene>
<keyword evidence="5" id="KW-0863">Zinc-finger</keyword>
<dbReference type="GO" id="GO:0008270">
    <property type="term" value="F:zinc ion binding"/>
    <property type="evidence" value="ECO:0007669"/>
    <property type="project" value="UniProtKB-KW"/>
</dbReference>
<evidence type="ECO:0000256" key="10">
    <source>
        <dbReference type="SAM" id="MobiDB-lite"/>
    </source>
</evidence>
<dbReference type="eggNOG" id="ENOG502QWPH">
    <property type="taxonomic scope" value="Eukaryota"/>
</dbReference>
<evidence type="ECO:0000256" key="11">
    <source>
        <dbReference type="SAM" id="SignalP"/>
    </source>
</evidence>
<evidence type="ECO:0000256" key="3">
    <source>
        <dbReference type="ARBA" id="ARBA00022491"/>
    </source>
</evidence>
<dbReference type="GO" id="GO:0035517">
    <property type="term" value="C:PR-DUB complex"/>
    <property type="evidence" value="ECO:0000318"/>
    <property type="project" value="GO_Central"/>
</dbReference>
<evidence type="ECO:0000256" key="9">
    <source>
        <dbReference type="ARBA" id="ARBA00023242"/>
    </source>
</evidence>
<evidence type="ECO:0000256" key="8">
    <source>
        <dbReference type="ARBA" id="ARBA00023163"/>
    </source>
</evidence>
<dbReference type="CTD" id="20202238"/>
<evidence type="ECO:0000259" key="13">
    <source>
        <dbReference type="PROSITE" id="PS51916"/>
    </source>
</evidence>
<feature type="compositionally biased region" description="Low complexity" evidence="10">
    <location>
        <begin position="1233"/>
        <end position="1251"/>
    </location>
</feature>
<dbReference type="InParanoid" id="T1F088"/>
<keyword evidence="6" id="KW-0862">Zinc</keyword>
<dbReference type="EMBL" id="AMQM01002911">
    <property type="status" value="NOT_ANNOTATED_CDS"/>
    <property type="molecule type" value="Genomic_DNA"/>
</dbReference>
<dbReference type="OrthoDB" id="9348951at2759"/>
<keyword evidence="3" id="KW-0678">Repressor</keyword>
<organism evidence="15 16">
    <name type="scientific">Helobdella robusta</name>
    <name type="common">Californian leech</name>
    <dbReference type="NCBI Taxonomy" id="6412"/>
    <lineage>
        <taxon>Eukaryota</taxon>
        <taxon>Metazoa</taxon>
        <taxon>Spiralia</taxon>
        <taxon>Lophotrochozoa</taxon>
        <taxon>Annelida</taxon>
        <taxon>Clitellata</taxon>
        <taxon>Hirudinea</taxon>
        <taxon>Rhynchobdellida</taxon>
        <taxon>Glossiphoniidae</taxon>
        <taxon>Helobdella</taxon>
    </lineage>
</organism>
<feature type="region of interest" description="Disordered" evidence="10">
    <location>
        <begin position="272"/>
        <end position="291"/>
    </location>
</feature>
<feature type="compositionally biased region" description="Basic and acidic residues" evidence="10">
    <location>
        <begin position="775"/>
        <end position="785"/>
    </location>
</feature>
<evidence type="ECO:0000256" key="6">
    <source>
        <dbReference type="ARBA" id="ARBA00022833"/>
    </source>
</evidence>
<dbReference type="GO" id="GO:0003682">
    <property type="term" value="F:chromatin binding"/>
    <property type="evidence" value="ECO:0000318"/>
    <property type="project" value="GO_Central"/>
</dbReference>
<dbReference type="GO" id="GO:0009887">
    <property type="term" value="P:animal organ morphogenesis"/>
    <property type="evidence" value="ECO:0000318"/>
    <property type="project" value="GO_Central"/>
</dbReference>
<keyword evidence="16" id="KW-1185">Reference proteome</keyword>
<dbReference type="PROSITE" id="PS51913">
    <property type="entry name" value="HTH_HARE"/>
    <property type="match status" value="1"/>
</dbReference>
<evidence type="ECO:0000259" key="12">
    <source>
        <dbReference type="PROSITE" id="PS51913"/>
    </source>
</evidence>
<reference evidence="14 16" key="2">
    <citation type="journal article" date="2013" name="Nature">
        <title>Insights into bilaterian evolution from three spiralian genomes.</title>
        <authorList>
            <person name="Simakov O."/>
            <person name="Marletaz F."/>
            <person name="Cho S.J."/>
            <person name="Edsinger-Gonzales E."/>
            <person name="Havlak P."/>
            <person name="Hellsten U."/>
            <person name="Kuo D.H."/>
            <person name="Larsson T."/>
            <person name="Lv J."/>
            <person name="Arendt D."/>
            <person name="Savage R."/>
            <person name="Osoegawa K."/>
            <person name="de Jong P."/>
            <person name="Grimwood J."/>
            <person name="Chapman J.A."/>
            <person name="Shapiro H."/>
            <person name="Aerts A."/>
            <person name="Otillar R.P."/>
            <person name="Terry A.Y."/>
            <person name="Boore J.L."/>
            <person name="Grigoriev I.V."/>
            <person name="Lindberg D.R."/>
            <person name="Seaver E.C."/>
            <person name="Weisblat D.A."/>
            <person name="Putnam N.H."/>
            <person name="Rokhsar D.S."/>
        </authorList>
    </citation>
    <scope>NUCLEOTIDE SEQUENCE</scope>
</reference>
<protein>
    <recommendedName>
        <fullName evidence="17">Polycomb group protein ASXL3</fullName>
    </recommendedName>
</protein>
<feature type="region of interest" description="Disordered" evidence="10">
    <location>
        <begin position="521"/>
        <end position="541"/>
    </location>
</feature>
<comment type="similarity">
    <text evidence="2">Belongs to the Asx family.</text>
</comment>
<dbReference type="HOGENOM" id="CLU_254507_0_0_1"/>
<name>T1F088_HELRO</name>
<feature type="domain" description="DEUBAD" evidence="13">
    <location>
        <begin position="448"/>
        <end position="557"/>
    </location>
</feature>
<keyword evidence="9" id="KW-0539">Nucleus</keyword>
<dbReference type="Pfam" id="PF05066">
    <property type="entry name" value="HARE-HTH"/>
    <property type="match status" value="1"/>
</dbReference>
<dbReference type="InterPro" id="IPR026905">
    <property type="entry name" value="ASX-like_PHD"/>
</dbReference>
<dbReference type="Proteomes" id="UP000015101">
    <property type="component" value="Unassembled WGS sequence"/>
</dbReference>
<feature type="region of interest" description="Disordered" evidence="10">
    <location>
        <begin position="1221"/>
        <end position="1253"/>
    </location>
</feature>